<protein>
    <submittedName>
        <fullName evidence="1">Uncharacterized protein</fullName>
    </submittedName>
</protein>
<reference evidence="1 2" key="1">
    <citation type="submission" date="2023-03" db="EMBL/GenBank/DDBJ databases">
        <title>WGS of Gossypium arboreum.</title>
        <authorList>
            <person name="Yu D."/>
        </authorList>
    </citation>
    <scope>NUCLEOTIDE SEQUENCE [LARGE SCALE GENOMIC DNA]</scope>
    <source>
        <tissue evidence="1">Leaf</tissue>
    </source>
</reference>
<name>A0ABR0QR43_GOSAR</name>
<sequence length="116" mass="12922">MLRNFIPCKARKAWDDLGVTVDNVSVVSFIEECLEGRHGFNSRRLLNHEHQGLDTGIVWMPPEPGWCKCNTDVATFQTEEALSFAVIFGVDTGHFVATISGHRSGLLEPYITEALC</sequence>
<dbReference type="Proteomes" id="UP001358586">
    <property type="component" value="Chromosome 2"/>
</dbReference>
<evidence type="ECO:0000313" key="1">
    <source>
        <dbReference type="EMBL" id="KAK5841801.1"/>
    </source>
</evidence>
<organism evidence="1 2">
    <name type="scientific">Gossypium arboreum</name>
    <name type="common">Tree cotton</name>
    <name type="synonym">Gossypium nanking</name>
    <dbReference type="NCBI Taxonomy" id="29729"/>
    <lineage>
        <taxon>Eukaryota</taxon>
        <taxon>Viridiplantae</taxon>
        <taxon>Streptophyta</taxon>
        <taxon>Embryophyta</taxon>
        <taxon>Tracheophyta</taxon>
        <taxon>Spermatophyta</taxon>
        <taxon>Magnoliopsida</taxon>
        <taxon>eudicotyledons</taxon>
        <taxon>Gunneridae</taxon>
        <taxon>Pentapetalae</taxon>
        <taxon>rosids</taxon>
        <taxon>malvids</taxon>
        <taxon>Malvales</taxon>
        <taxon>Malvaceae</taxon>
        <taxon>Malvoideae</taxon>
        <taxon>Gossypium</taxon>
    </lineage>
</organism>
<proteinExistence type="predicted"/>
<dbReference type="EMBL" id="JARKNE010000002">
    <property type="protein sequence ID" value="KAK5841801.1"/>
    <property type="molecule type" value="Genomic_DNA"/>
</dbReference>
<accession>A0ABR0QR43</accession>
<gene>
    <name evidence="1" type="ORF">PVK06_004124</name>
</gene>
<evidence type="ECO:0000313" key="2">
    <source>
        <dbReference type="Proteomes" id="UP001358586"/>
    </source>
</evidence>
<comment type="caution">
    <text evidence="1">The sequence shown here is derived from an EMBL/GenBank/DDBJ whole genome shotgun (WGS) entry which is preliminary data.</text>
</comment>
<keyword evidence="2" id="KW-1185">Reference proteome</keyword>